<dbReference type="InterPro" id="IPR007803">
    <property type="entry name" value="Asp/Arg/Pro-Hydrxlase"/>
</dbReference>
<dbReference type="GO" id="GO:0016020">
    <property type="term" value="C:membrane"/>
    <property type="evidence" value="ECO:0007669"/>
    <property type="project" value="TreeGrafter"/>
</dbReference>
<dbReference type="InterPro" id="IPR051821">
    <property type="entry name" value="Asp/Asn_beta-hydroxylase"/>
</dbReference>
<dbReference type="PANTHER" id="PTHR46332">
    <property type="entry name" value="ASPARTATE BETA-HYDROXYLASE DOMAIN-CONTAINING PROTEIN 2"/>
    <property type="match status" value="1"/>
</dbReference>
<evidence type="ECO:0000313" key="6">
    <source>
        <dbReference type="Proteomes" id="UP000009044"/>
    </source>
</evidence>
<dbReference type="Proteomes" id="UP000009044">
    <property type="component" value="Chromosome"/>
</dbReference>
<evidence type="ECO:0000256" key="3">
    <source>
        <dbReference type="ARBA" id="ARBA00023002"/>
    </source>
</evidence>
<dbReference type="InterPro" id="IPR027443">
    <property type="entry name" value="IPNS-like_sf"/>
</dbReference>
<reference evidence="6" key="1">
    <citation type="journal article" date="2011" name="J. Bacteriol.">
        <title>Complete genome sequence of NBRC 3288, a unique cellulose-nonproducing strain of Gluconacetobacter xylinus isolated from vinegar.</title>
        <authorList>
            <person name="Ogino H."/>
            <person name="Azuma Y."/>
            <person name="Hosoyama A."/>
            <person name="Nakazawa H."/>
            <person name="Matsutani M."/>
            <person name="Hasegawa A."/>
            <person name="Otsuyama K."/>
            <person name="Matsushita K."/>
            <person name="Fujita N."/>
            <person name="Shirai M."/>
        </authorList>
    </citation>
    <scope>NUCLEOTIDE SEQUENCE [LARGE SCALE GENOMIC DNA]</scope>
    <source>
        <strain evidence="6">NBRC 3288 / BCRC 11682 / LMG 1693</strain>
    </source>
</reference>
<dbReference type="Gene3D" id="2.60.120.330">
    <property type="entry name" value="B-lactam Antibiotic, Isopenicillin N Synthase, Chain"/>
    <property type="match status" value="1"/>
</dbReference>
<keyword evidence="3" id="KW-0560">Oxidoreductase</keyword>
<protein>
    <submittedName>
        <fullName evidence="5">Aspartyl/Asparaginyl beta-hydroxylase</fullName>
    </submittedName>
</protein>
<proteinExistence type="inferred from homology"/>
<dbReference type="Pfam" id="PF05118">
    <property type="entry name" value="Asp_Arg_Hydrox"/>
    <property type="match status" value="1"/>
</dbReference>
<keyword evidence="2" id="KW-0223">Dioxygenase</keyword>
<dbReference type="eggNOG" id="COG3555">
    <property type="taxonomic scope" value="Bacteria"/>
</dbReference>
<sequence>MRYFARPCAYALDTKWKLFLFCGYENCIPQNCRRMPWTAQFAAAVFRLNSALISFLDPGARIPLHNGVTKMLLTCHLVLQVRQDDKDCWIRMDDQILCW</sequence>
<evidence type="ECO:0000256" key="1">
    <source>
        <dbReference type="ARBA" id="ARBA00007730"/>
    </source>
</evidence>
<evidence type="ECO:0000259" key="4">
    <source>
        <dbReference type="Pfam" id="PF05118"/>
    </source>
</evidence>
<dbReference type="EMBL" id="AP012159">
    <property type="protein sequence ID" value="BAK83625.1"/>
    <property type="molecule type" value="Genomic_DNA"/>
</dbReference>
<evidence type="ECO:0000313" key="5">
    <source>
        <dbReference type="EMBL" id="BAK83625.1"/>
    </source>
</evidence>
<name>G2I678_KOMMN</name>
<dbReference type="GO" id="GO:0051213">
    <property type="term" value="F:dioxygenase activity"/>
    <property type="evidence" value="ECO:0007669"/>
    <property type="project" value="UniProtKB-KW"/>
</dbReference>
<dbReference type="KEGG" id="gxy:GLX_12130"/>
<organism evidence="5 6">
    <name type="scientific">Komagataeibacter medellinensis (strain NBRC 3288 / BCRC 11682 / LMG 1693 / Kondo 51)</name>
    <name type="common">Gluconacetobacter medellinensis</name>
    <dbReference type="NCBI Taxonomy" id="634177"/>
    <lineage>
        <taxon>Bacteria</taxon>
        <taxon>Pseudomonadati</taxon>
        <taxon>Pseudomonadota</taxon>
        <taxon>Alphaproteobacteria</taxon>
        <taxon>Acetobacterales</taxon>
        <taxon>Acetobacteraceae</taxon>
        <taxon>Komagataeibacter</taxon>
    </lineage>
</organism>
<accession>G2I678</accession>
<dbReference type="AlphaFoldDB" id="G2I678"/>
<evidence type="ECO:0000256" key="2">
    <source>
        <dbReference type="ARBA" id="ARBA00022964"/>
    </source>
</evidence>
<gene>
    <name evidence="5" type="ordered locus">GLX_12130</name>
</gene>
<dbReference type="STRING" id="634177.GLX_12130"/>
<feature type="domain" description="Aspartyl/asparaginy/proline hydroxylase" evidence="4">
    <location>
        <begin position="13"/>
        <end position="99"/>
    </location>
</feature>
<dbReference type="PANTHER" id="PTHR46332:SF5">
    <property type="entry name" value="ASPARTATE BETA-HYDROXYLASE DOMAIN CONTAINING 2"/>
    <property type="match status" value="1"/>
</dbReference>
<comment type="similarity">
    <text evidence="1">Belongs to the aspartyl/asparaginyl beta-hydroxylase family.</text>
</comment>
<dbReference type="HOGENOM" id="CLU_2316594_0_0_5"/>